<reference evidence="2" key="1">
    <citation type="submission" date="2022-11" db="EMBL/GenBank/DDBJ databases">
        <authorList>
            <person name="Somphong A."/>
            <person name="Phongsopitanun W."/>
        </authorList>
    </citation>
    <scope>NUCLEOTIDE SEQUENCE</scope>
    <source>
        <strain evidence="2">Pm04-4</strain>
    </source>
</reference>
<sequence length="241" mass="24831">MTTTQTALMPVDPAISPAQASRILGIRANLLPDEIRAGRSARRTRFVLIGAVLAVLLGLGGWYMVAVHQLNTATDNLTMATDQVARAQAEKKKNSAVTDTMNDLKSMQDELKTLLGTDLPWATTMDSLRADAKEAGVTIGTLSGTVTEGAAPAATTGGTAAAAATNPVVATISINGTAPDKKHAAAFLDLLASHKGVTDPYLTTASEAEDSTQVTYALRAKLTSAALCGRFTTACASTGGN</sequence>
<evidence type="ECO:0000256" key="1">
    <source>
        <dbReference type="SAM" id="Phobius"/>
    </source>
</evidence>
<keyword evidence="1" id="KW-0472">Membrane</keyword>
<gene>
    <name evidence="2" type="ORF">OWR29_33085</name>
</gene>
<comment type="caution">
    <text evidence="2">The sequence shown here is derived from an EMBL/GenBank/DDBJ whole genome shotgun (WGS) entry which is preliminary data.</text>
</comment>
<evidence type="ECO:0000313" key="2">
    <source>
        <dbReference type="EMBL" id="MCY1142855.1"/>
    </source>
</evidence>
<evidence type="ECO:0008006" key="4">
    <source>
        <dbReference type="Google" id="ProtNLM"/>
    </source>
</evidence>
<organism evidence="2 3">
    <name type="scientific">Paractinoplanes pyxinae</name>
    <dbReference type="NCBI Taxonomy" id="2997416"/>
    <lineage>
        <taxon>Bacteria</taxon>
        <taxon>Bacillati</taxon>
        <taxon>Actinomycetota</taxon>
        <taxon>Actinomycetes</taxon>
        <taxon>Micromonosporales</taxon>
        <taxon>Micromonosporaceae</taxon>
        <taxon>Paractinoplanes</taxon>
    </lineage>
</organism>
<feature type="transmembrane region" description="Helical" evidence="1">
    <location>
        <begin position="46"/>
        <end position="65"/>
    </location>
</feature>
<keyword evidence="1" id="KW-0812">Transmembrane</keyword>
<dbReference type="EMBL" id="JAPNTZ010000013">
    <property type="protein sequence ID" value="MCY1142855.1"/>
    <property type="molecule type" value="Genomic_DNA"/>
</dbReference>
<evidence type="ECO:0000313" key="3">
    <source>
        <dbReference type="Proteomes" id="UP001151002"/>
    </source>
</evidence>
<accession>A0ABT4BAL8</accession>
<name>A0ABT4BAL8_9ACTN</name>
<proteinExistence type="predicted"/>
<dbReference type="Proteomes" id="UP001151002">
    <property type="component" value="Unassembled WGS sequence"/>
</dbReference>
<protein>
    <recommendedName>
        <fullName evidence="4">Fimbrial assembly family protein</fullName>
    </recommendedName>
</protein>
<keyword evidence="1" id="KW-1133">Transmembrane helix</keyword>
<dbReference type="RefSeq" id="WP_267567313.1">
    <property type="nucleotide sequence ID" value="NZ_JAPNTZ010000013.1"/>
</dbReference>
<keyword evidence="3" id="KW-1185">Reference proteome</keyword>